<dbReference type="Pfam" id="PF13460">
    <property type="entry name" value="NAD_binding_10"/>
    <property type="match status" value="1"/>
</dbReference>
<feature type="transmembrane region" description="Helical" evidence="1">
    <location>
        <begin position="357"/>
        <end position="379"/>
    </location>
</feature>
<gene>
    <name evidence="3" type="ORF">AM571_PC00339</name>
</gene>
<dbReference type="InterPro" id="IPR036291">
    <property type="entry name" value="NAD(P)-bd_dom_sf"/>
</dbReference>
<evidence type="ECO:0000313" key="4">
    <source>
        <dbReference type="Proteomes" id="UP000185109"/>
    </source>
</evidence>
<keyword evidence="1" id="KW-1133">Transmembrane helix</keyword>
<name>A0A1L5PD24_RHIET</name>
<dbReference type="AlphaFoldDB" id="A0A1L5PD24"/>
<evidence type="ECO:0000313" key="3">
    <source>
        <dbReference type="EMBL" id="APO78079.1"/>
    </source>
</evidence>
<keyword evidence="1" id="KW-0812">Transmembrane</keyword>
<dbReference type="RefSeq" id="WP_074064011.1">
    <property type="nucleotide sequence ID" value="NZ_CP017244.1"/>
</dbReference>
<accession>A0A1L5PD24</accession>
<organism evidence="3 4">
    <name type="scientific">Rhizobium etli 8C-3</name>
    <dbReference type="NCBI Taxonomy" id="538025"/>
    <lineage>
        <taxon>Bacteria</taxon>
        <taxon>Pseudomonadati</taxon>
        <taxon>Pseudomonadota</taxon>
        <taxon>Alphaproteobacteria</taxon>
        <taxon>Hyphomicrobiales</taxon>
        <taxon>Rhizobiaceae</taxon>
        <taxon>Rhizobium/Agrobacterium group</taxon>
        <taxon>Rhizobium</taxon>
    </lineage>
</organism>
<evidence type="ECO:0000256" key="1">
    <source>
        <dbReference type="SAM" id="Phobius"/>
    </source>
</evidence>
<evidence type="ECO:0000259" key="2">
    <source>
        <dbReference type="Pfam" id="PF13460"/>
    </source>
</evidence>
<dbReference type="Gene3D" id="3.40.50.720">
    <property type="entry name" value="NAD(P)-binding Rossmann-like Domain"/>
    <property type="match status" value="1"/>
</dbReference>
<dbReference type="GO" id="GO:0044877">
    <property type="term" value="F:protein-containing complex binding"/>
    <property type="evidence" value="ECO:0007669"/>
    <property type="project" value="TreeGrafter"/>
</dbReference>
<feature type="domain" description="NAD(P)-binding" evidence="2">
    <location>
        <begin position="17"/>
        <end position="156"/>
    </location>
</feature>
<dbReference type="SUPFAM" id="SSF51735">
    <property type="entry name" value="NAD(P)-binding Rossmann-fold domains"/>
    <property type="match status" value="1"/>
</dbReference>
<geneLocation type="plasmid" evidence="4">
    <name>prsp8c3c</name>
</geneLocation>
<proteinExistence type="predicted"/>
<reference evidence="3 4" key="1">
    <citation type="submission" date="2016-09" db="EMBL/GenBank/DDBJ databases">
        <title>The complete genome sequences of Rhizobium gallicum, symbiovars gallicum and phaseoli, symbionts associated to common bean (Phaseolus vulgaris).</title>
        <authorList>
            <person name="Bustos P."/>
            <person name="Santamaria R.I."/>
            <person name="Perez-Carrascal O.M."/>
            <person name="Juarez S."/>
            <person name="Lozano L."/>
            <person name="Martinez-Flores I."/>
            <person name="Martinez-Romero E."/>
            <person name="Cevallos M."/>
            <person name="Romero D."/>
            <person name="Davila G."/>
            <person name="Gonzalez V."/>
        </authorList>
    </citation>
    <scope>NUCLEOTIDE SEQUENCE [LARGE SCALE GENOMIC DNA]</scope>
    <source>
        <strain evidence="3 4">8C-3</strain>
        <plasmid evidence="4">Plasmid prsp8c3c</plasmid>
    </source>
</reference>
<feature type="transmembrane region" description="Helical" evidence="1">
    <location>
        <begin position="322"/>
        <end position="345"/>
    </location>
</feature>
<dbReference type="PANTHER" id="PTHR12126">
    <property type="entry name" value="NADH-UBIQUINONE OXIDOREDUCTASE 39 KDA SUBUNIT-RELATED"/>
    <property type="match status" value="1"/>
</dbReference>
<feature type="transmembrane region" description="Helical" evidence="1">
    <location>
        <begin position="386"/>
        <end position="405"/>
    </location>
</feature>
<dbReference type="PANTHER" id="PTHR12126:SF11">
    <property type="entry name" value="NADH DEHYDROGENASE [UBIQUINONE] 1 ALPHA SUBCOMPLEX SUBUNIT 9, MITOCHONDRIAL"/>
    <property type="match status" value="1"/>
</dbReference>
<dbReference type="Proteomes" id="UP000185109">
    <property type="component" value="Plasmid pRsp8C3c"/>
</dbReference>
<dbReference type="InterPro" id="IPR016040">
    <property type="entry name" value="NAD(P)-bd_dom"/>
</dbReference>
<dbReference type="InterPro" id="IPR051207">
    <property type="entry name" value="ComplexI_NDUFA9_subunit"/>
</dbReference>
<dbReference type="EMBL" id="CP017244">
    <property type="protein sequence ID" value="APO78079.1"/>
    <property type="molecule type" value="Genomic_DNA"/>
</dbReference>
<keyword evidence="1" id="KW-0472">Membrane</keyword>
<feature type="transmembrane region" description="Helical" evidence="1">
    <location>
        <begin position="417"/>
        <end position="433"/>
    </location>
</feature>
<dbReference type="InterPro" id="IPR025695">
    <property type="entry name" value="DoxX-like"/>
</dbReference>
<keyword evidence="3" id="KW-0614">Plasmid</keyword>
<dbReference type="Pfam" id="PF13781">
    <property type="entry name" value="DoxX_3"/>
    <property type="match status" value="1"/>
</dbReference>
<protein>
    <submittedName>
        <fullName evidence="3">NAD-dependent nucleoside-diphosphate-sugar epimerase protein</fullName>
    </submittedName>
</protein>
<sequence length="436" mass="46908">MELTDPADSRRTILVIGATGLIGSAIAVRLRREGHSVTGLARTWRRSGAIQNMRFDVALATKPEDWLHVLSGVEVAVNCAGALQDGPGDDVKAVHFDGPSALFKACERAGVKRLIHLSAIGVDRAQPSDFSNTKYRAEEALKASALDWVILRPSVVLGRAAYGASAMFRGLAALPILPLMPDTGKLQVVELDDVVETVVRLLPDSAPARVTLDLAGPEPLEFGEVVAAYRSWMGRKPAHELPLPRPVSKILYGLGDLAGWLGWRPPLRTTAAREIVRGATGDPTRWIKVTGITPTSLSDALAAYPISVQERWFSGLYFLKPIALLVLAAFWIATGIISLTVGWGLGVDLMRRTALPALAEISVVAGAFADLVVGALIAFRRTSHAGLLLGVAISLFYVAAGTLLLPELWREPLGPLLKIWPILVLHLITIVILEDR</sequence>
<feature type="transmembrane region" description="Helical" evidence="1">
    <location>
        <begin position="12"/>
        <end position="30"/>
    </location>
</feature>